<gene>
    <name evidence="9" type="ORF">LCGC14_0513550</name>
</gene>
<dbReference type="GO" id="GO:0009380">
    <property type="term" value="C:excinuclease repair complex"/>
    <property type="evidence" value="ECO:0007669"/>
    <property type="project" value="InterPro"/>
</dbReference>
<evidence type="ECO:0008006" key="10">
    <source>
        <dbReference type="Google" id="ProtNLM"/>
    </source>
</evidence>
<dbReference type="PROSITE" id="PS50164">
    <property type="entry name" value="GIY_YIG"/>
    <property type="match status" value="1"/>
</dbReference>
<dbReference type="InterPro" id="IPR047296">
    <property type="entry name" value="GIY-YIG_UvrC_Cho"/>
</dbReference>
<keyword evidence="1" id="KW-0963">Cytoplasm</keyword>
<evidence type="ECO:0000259" key="7">
    <source>
        <dbReference type="PROSITE" id="PS50164"/>
    </source>
</evidence>
<dbReference type="Gene3D" id="4.10.860.10">
    <property type="entry name" value="UVR domain"/>
    <property type="match status" value="1"/>
</dbReference>
<dbReference type="FunFam" id="3.40.1440.10:FF:000001">
    <property type="entry name" value="UvrABC system protein C"/>
    <property type="match status" value="1"/>
</dbReference>
<keyword evidence="5" id="KW-0234">DNA repair</keyword>
<comment type="caution">
    <text evidence="9">The sequence shown here is derived from an EMBL/GenBank/DDBJ whole genome shotgun (WGS) entry which is preliminary data.</text>
</comment>
<dbReference type="SUPFAM" id="SSF46600">
    <property type="entry name" value="C-terminal UvrC-binding domain of UvrB"/>
    <property type="match status" value="1"/>
</dbReference>
<dbReference type="InterPro" id="IPR035901">
    <property type="entry name" value="GIY-YIG_endonuc_sf"/>
</dbReference>
<evidence type="ECO:0000313" key="9">
    <source>
        <dbReference type="EMBL" id="KKN62295.1"/>
    </source>
</evidence>
<feature type="domain" description="GIY-YIG" evidence="7">
    <location>
        <begin position="21"/>
        <end position="98"/>
    </location>
</feature>
<dbReference type="Pfam" id="PF22920">
    <property type="entry name" value="UvrC_RNaseH"/>
    <property type="match status" value="1"/>
</dbReference>
<proteinExistence type="predicted"/>
<protein>
    <recommendedName>
        <fullName evidence="10">GIY-YIG domain-containing protein</fullName>
    </recommendedName>
</protein>
<keyword evidence="3" id="KW-0228">DNA excision</keyword>
<dbReference type="InterPro" id="IPR001162">
    <property type="entry name" value="UvrC_RNase_H_dom"/>
</dbReference>
<dbReference type="GO" id="GO:0006289">
    <property type="term" value="P:nucleotide-excision repair"/>
    <property type="evidence" value="ECO:0007669"/>
    <property type="project" value="InterPro"/>
</dbReference>
<keyword evidence="4" id="KW-0267">Excision nuclease</keyword>
<dbReference type="InterPro" id="IPR001943">
    <property type="entry name" value="UVR_dom"/>
</dbReference>
<dbReference type="AlphaFoldDB" id="A0A0F9S0N1"/>
<dbReference type="NCBIfam" id="TIGR00194">
    <property type="entry name" value="uvrC"/>
    <property type="match status" value="1"/>
</dbReference>
<evidence type="ECO:0000259" key="6">
    <source>
        <dbReference type="PROSITE" id="PS50151"/>
    </source>
</evidence>
<dbReference type="InterPro" id="IPR004791">
    <property type="entry name" value="UvrC"/>
</dbReference>
<evidence type="ECO:0000256" key="3">
    <source>
        <dbReference type="ARBA" id="ARBA00022769"/>
    </source>
</evidence>
<dbReference type="PROSITE" id="PS50165">
    <property type="entry name" value="UVRC"/>
    <property type="match status" value="1"/>
</dbReference>
<dbReference type="EMBL" id="LAZR01000630">
    <property type="protein sequence ID" value="KKN62295.1"/>
    <property type="molecule type" value="Genomic_DNA"/>
</dbReference>
<dbReference type="PANTHER" id="PTHR30562">
    <property type="entry name" value="UVRC/OXIDOREDUCTASE"/>
    <property type="match status" value="1"/>
</dbReference>
<dbReference type="Pfam" id="PF01541">
    <property type="entry name" value="GIY-YIG"/>
    <property type="match status" value="1"/>
</dbReference>
<dbReference type="PROSITE" id="PS50151">
    <property type="entry name" value="UVR"/>
    <property type="match status" value="1"/>
</dbReference>
<keyword evidence="2" id="KW-0227">DNA damage</keyword>
<evidence type="ECO:0000256" key="4">
    <source>
        <dbReference type="ARBA" id="ARBA00022881"/>
    </source>
</evidence>
<evidence type="ECO:0000256" key="2">
    <source>
        <dbReference type="ARBA" id="ARBA00022763"/>
    </source>
</evidence>
<dbReference type="SUPFAM" id="SSF82771">
    <property type="entry name" value="GIY-YIG endonuclease"/>
    <property type="match status" value="1"/>
</dbReference>
<feature type="domain" description="UVR" evidence="6">
    <location>
        <begin position="208"/>
        <end position="243"/>
    </location>
</feature>
<dbReference type="InterPro" id="IPR000305">
    <property type="entry name" value="GIY-YIG_endonuc"/>
</dbReference>
<reference evidence="9" key="1">
    <citation type="journal article" date="2015" name="Nature">
        <title>Complex archaea that bridge the gap between prokaryotes and eukaryotes.</title>
        <authorList>
            <person name="Spang A."/>
            <person name="Saw J.H."/>
            <person name="Jorgensen S.L."/>
            <person name="Zaremba-Niedzwiedzka K."/>
            <person name="Martijn J."/>
            <person name="Lind A.E."/>
            <person name="van Eijk R."/>
            <person name="Schleper C."/>
            <person name="Guy L."/>
            <person name="Ettema T.J."/>
        </authorList>
    </citation>
    <scope>NUCLEOTIDE SEQUENCE</scope>
</reference>
<dbReference type="GO" id="GO:0009381">
    <property type="term" value="F:excinuclease ABC activity"/>
    <property type="evidence" value="ECO:0007669"/>
    <property type="project" value="InterPro"/>
</dbReference>
<evidence type="ECO:0000259" key="8">
    <source>
        <dbReference type="PROSITE" id="PS50165"/>
    </source>
</evidence>
<evidence type="ECO:0000256" key="5">
    <source>
        <dbReference type="ARBA" id="ARBA00023204"/>
    </source>
</evidence>
<accession>A0A0F9S0N1</accession>
<feature type="non-terminal residue" evidence="9">
    <location>
        <position position="360"/>
    </location>
</feature>
<dbReference type="SMART" id="SM00465">
    <property type="entry name" value="GIYc"/>
    <property type="match status" value="1"/>
</dbReference>
<sequence length="360" mass="42125">MTQKKLEIMSDLKSESKNLPKKPGIYFFKDKGGEVIYIGKARSLKDRVKSYFLPTSDVKIKKILSETEEIDFILTDSAKEAAFLENNFIRQHQPKFNLRLKDDKSFPYLKLTLQEKFPAIYLTRRVEEDGAKYFGPFSPAHQARNTIHLSAKYFGVRTCQESVPGKRKRPCLDYDLKLCSAPCVEYISESDYRESIKNVFLFLEGKTEKLLKILKKKMQEDAVRQEFEQAAHWRDIIRTIEEIKAKPKLISVGMENKDIFGYSRENKTVALYVFFMRKGKVIESEDIFFQEKEDIADKELLSNYLKNFYKHRRSMPDKILLPFAPEEKDSILKKVSNLRAKKIEIIVPRKGKNKKLVDFA</sequence>
<feature type="domain" description="UvrC family homology region profile" evidence="8">
    <location>
        <begin position="259"/>
        <end position="360"/>
    </location>
</feature>
<dbReference type="InterPro" id="IPR050066">
    <property type="entry name" value="UvrABC_protein_C"/>
</dbReference>
<name>A0A0F9S0N1_9ZZZZ</name>
<dbReference type="CDD" id="cd10434">
    <property type="entry name" value="GIY-YIG_UvrC_Cho"/>
    <property type="match status" value="1"/>
</dbReference>
<organism evidence="9">
    <name type="scientific">marine sediment metagenome</name>
    <dbReference type="NCBI Taxonomy" id="412755"/>
    <lineage>
        <taxon>unclassified sequences</taxon>
        <taxon>metagenomes</taxon>
        <taxon>ecological metagenomes</taxon>
    </lineage>
</organism>
<evidence type="ECO:0000256" key="1">
    <source>
        <dbReference type="ARBA" id="ARBA00022490"/>
    </source>
</evidence>
<dbReference type="Gene3D" id="3.40.1440.10">
    <property type="entry name" value="GIY-YIG endonuclease"/>
    <property type="match status" value="1"/>
</dbReference>
<dbReference type="InterPro" id="IPR036876">
    <property type="entry name" value="UVR_dom_sf"/>
</dbReference>
<dbReference type="PANTHER" id="PTHR30562:SF1">
    <property type="entry name" value="UVRABC SYSTEM PROTEIN C"/>
    <property type="match status" value="1"/>
</dbReference>